<gene>
    <name evidence="1" type="ORF">N782_05945</name>
</gene>
<dbReference type="EMBL" id="AVBF01000030">
    <property type="protein sequence ID" value="KGP72445.1"/>
    <property type="molecule type" value="Genomic_DNA"/>
</dbReference>
<reference evidence="1 2" key="1">
    <citation type="journal article" date="2015" name="Stand. Genomic Sci.">
        <title>High quality draft genome sequence of the moderately halophilic bacterium Pontibacillus yanchengensis Y32(T) and comparison among Pontibacillus genomes.</title>
        <authorList>
            <person name="Huang J."/>
            <person name="Qiao Z.X."/>
            <person name="Tang J.W."/>
            <person name="Wang G."/>
        </authorList>
    </citation>
    <scope>NUCLEOTIDE SEQUENCE [LARGE SCALE GENOMIC DNA]</scope>
    <source>
        <strain evidence="1 2">Y32</strain>
    </source>
</reference>
<accession>A0A0A2TT61</accession>
<evidence type="ECO:0000313" key="1">
    <source>
        <dbReference type="EMBL" id="KGP72445.1"/>
    </source>
</evidence>
<dbReference type="Proteomes" id="UP000030147">
    <property type="component" value="Unassembled WGS sequence"/>
</dbReference>
<protein>
    <recommendedName>
        <fullName evidence="3">DUF177 domain-containing protein</fullName>
    </recommendedName>
</protein>
<dbReference type="RefSeq" id="WP_036820027.1">
    <property type="nucleotide sequence ID" value="NZ_AVBF01000030.1"/>
</dbReference>
<organism evidence="1 2">
    <name type="scientific">Pontibacillus yanchengensis Y32</name>
    <dbReference type="NCBI Taxonomy" id="1385514"/>
    <lineage>
        <taxon>Bacteria</taxon>
        <taxon>Bacillati</taxon>
        <taxon>Bacillota</taxon>
        <taxon>Bacilli</taxon>
        <taxon>Bacillales</taxon>
        <taxon>Bacillaceae</taxon>
        <taxon>Pontibacillus</taxon>
    </lineage>
</organism>
<evidence type="ECO:0000313" key="2">
    <source>
        <dbReference type="Proteomes" id="UP000030147"/>
    </source>
</evidence>
<dbReference type="OrthoDB" id="9790372at2"/>
<keyword evidence="2" id="KW-1185">Reference proteome</keyword>
<dbReference type="eggNOG" id="COG1399">
    <property type="taxonomic scope" value="Bacteria"/>
</dbReference>
<sequence length="171" mass="19492">MKFPLQKLKAATDAEPLRFENDVDISELEQMNNDIRSIPPVHVKGSAVTRGEEITFTFTVAGSMTLPCARTLTDVEYPFSFEVSEVFSLSRYHQEGEEEIHEIDGEILDLTPYIKENVILEVPLQVFADEKVLDNAPEEGQGWQLVTEQKQEEKVDPRLAKLQNLLNEENE</sequence>
<name>A0A0A2TT61_9BACI</name>
<dbReference type="AlphaFoldDB" id="A0A0A2TT61"/>
<dbReference type="Pfam" id="PF02620">
    <property type="entry name" value="YceD"/>
    <property type="match status" value="1"/>
</dbReference>
<proteinExistence type="predicted"/>
<dbReference type="STRING" id="1385514.N782_05945"/>
<evidence type="ECO:0008006" key="3">
    <source>
        <dbReference type="Google" id="ProtNLM"/>
    </source>
</evidence>
<comment type="caution">
    <text evidence="1">The sequence shown here is derived from an EMBL/GenBank/DDBJ whole genome shotgun (WGS) entry which is preliminary data.</text>
</comment>
<dbReference type="InterPro" id="IPR003772">
    <property type="entry name" value="YceD"/>
</dbReference>